<name>D8SLG5_SELML</name>
<dbReference type="InterPro" id="IPR023210">
    <property type="entry name" value="NADP_OxRdtase_dom"/>
</dbReference>
<dbReference type="GO" id="GO:0016491">
    <property type="term" value="F:oxidoreductase activity"/>
    <property type="evidence" value="ECO:0007669"/>
    <property type="project" value="UniProtKB-KW"/>
</dbReference>
<proteinExistence type="predicted"/>
<evidence type="ECO:0000313" key="5">
    <source>
        <dbReference type="Proteomes" id="UP000001514"/>
    </source>
</evidence>
<gene>
    <name evidence="4" type="ORF">SELMODRAFT_423368</name>
</gene>
<dbReference type="EMBL" id="GL377626">
    <property type="protein sequence ID" value="EFJ14770.1"/>
    <property type="molecule type" value="Genomic_DNA"/>
</dbReference>
<keyword evidence="5" id="KW-1185">Reference proteome</keyword>
<protein>
    <recommendedName>
        <fullName evidence="3">NADP-dependent oxidoreductase domain-containing protein</fullName>
    </recommendedName>
</protein>
<feature type="domain" description="NADP-dependent oxidoreductase" evidence="3">
    <location>
        <begin position="93"/>
        <end position="200"/>
    </location>
</feature>
<dbReference type="SUPFAM" id="SSF51430">
    <property type="entry name" value="NAD(P)-linked oxidoreductase"/>
    <property type="match status" value="1"/>
</dbReference>
<evidence type="ECO:0000256" key="2">
    <source>
        <dbReference type="SAM" id="MobiDB-lite"/>
    </source>
</evidence>
<dbReference type="Gramene" id="EFJ14770">
    <property type="protein sequence ID" value="EFJ14770"/>
    <property type="gene ID" value="SELMODRAFT_423368"/>
</dbReference>
<dbReference type="InterPro" id="IPR050791">
    <property type="entry name" value="Aldo-Keto_reductase"/>
</dbReference>
<dbReference type="Pfam" id="PF00248">
    <property type="entry name" value="Aldo_ket_red"/>
    <property type="match status" value="1"/>
</dbReference>
<dbReference type="eggNOG" id="KOG1575">
    <property type="taxonomic scope" value="Eukaryota"/>
</dbReference>
<keyword evidence="1" id="KW-0560">Oxidoreductase</keyword>
<dbReference type="GO" id="GO:0005737">
    <property type="term" value="C:cytoplasm"/>
    <property type="evidence" value="ECO:0000318"/>
    <property type="project" value="GO_Central"/>
</dbReference>
<dbReference type="PANTHER" id="PTHR43625">
    <property type="entry name" value="AFLATOXIN B1 ALDEHYDE REDUCTASE"/>
    <property type="match status" value="1"/>
</dbReference>
<accession>D8SLG5</accession>
<dbReference type="InterPro" id="IPR036812">
    <property type="entry name" value="NAD(P)_OxRdtase_dom_sf"/>
</dbReference>
<dbReference type="OMA" id="RGRASCK"/>
<sequence length="235" mass="26441">MDRIPTWKGDQRNSGQGPNRDQVCSSFPRWKLEQQCQDWNSGGHVRAACEASLKRLEIDCIDLYYQSSNRNHGGSDERARQGGEGEMVFLVKLRELGIGIVSYSPLGRGFFSGKAVVEEIGNDDFRKTVPRFNKILYEKLCKIAARKNCSPGQLALAWVQHEDDDVVPIPGTTKLQNFEENRASLRVTLSKEDIDEVESVVSVDSVKGERYSDVHITNTWRFTSSLPLSAWKSSA</sequence>
<dbReference type="PANTHER" id="PTHR43625:SF40">
    <property type="entry name" value="ALDO-KETO REDUCTASE YAKC [NADP(+)]"/>
    <property type="match status" value="1"/>
</dbReference>
<organism evidence="5">
    <name type="scientific">Selaginella moellendorffii</name>
    <name type="common">Spikemoss</name>
    <dbReference type="NCBI Taxonomy" id="88036"/>
    <lineage>
        <taxon>Eukaryota</taxon>
        <taxon>Viridiplantae</taxon>
        <taxon>Streptophyta</taxon>
        <taxon>Embryophyta</taxon>
        <taxon>Tracheophyta</taxon>
        <taxon>Lycopodiopsida</taxon>
        <taxon>Selaginellales</taxon>
        <taxon>Selaginellaceae</taxon>
        <taxon>Selaginella</taxon>
    </lineage>
</organism>
<evidence type="ECO:0000256" key="1">
    <source>
        <dbReference type="ARBA" id="ARBA00023002"/>
    </source>
</evidence>
<evidence type="ECO:0000259" key="3">
    <source>
        <dbReference type="Pfam" id="PF00248"/>
    </source>
</evidence>
<feature type="compositionally biased region" description="Basic and acidic residues" evidence="2">
    <location>
        <begin position="1"/>
        <end position="11"/>
    </location>
</feature>
<feature type="region of interest" description="Disordered" evidence="2">
    <location>
        <begin position="1"/>
        <end position="22"/>
    </location>
</feature>
<dbReference type="KEGG" id="smo:SELMODRAFT_423368"/>
<evidence type="ECO:0000313" key="4">
    <source>
        <dbReference type="EMBL" id="EFJ14770.1"/>
    </source>
</evidence>
<dbReference type="HOGENOM" id="CLU_1181896_0_0_1"/>
<dbReference type="Proteomes" id="UP000001514">
    <property type="component" value="Unassembled WGS sequence"/>
</dbReference>
<dbReference type="InParanoid" id="D8SLG5"/>
<reference evidence="4 5" key="1">
    <citation type="journal article" date="2011" name="Science">
        <title>The Selaginella genome identifies genetic changes associated with the evolution of vascular plants.</title>
        <authorList>
            <person name="Banks J.A."/>
            <person name="Nishiyama T."/>
            <person name="Hasebe M."/>
            <person name="Bowman J.L."/>
            <person name="Gribskov M."/>
            <person name="dePamphilis C."/>
            <person name="Albert V.A."/>
            <person name="Aono N."/>
            <person name="Aoyama T."/>
            <person name="Ambrose B.A."/>
            <person name="Ashton N.W."/>
            <person name="Axtell M.J."/>
            <person name="Barker E."/>
            <person name="Barker M.S."/>
            <person name="Bennetzen J.L."/>
            <person name="Bonawitz N.D."/>
            <person name="Chapple C."/>
            <person name="Cheng C."/>
            <person name="Correa L.G."/>
            <person name="Dacre M."/>
            <person name="DeBarry J."/>
            <person name="Dreyer I."/>
            <person name="Elias M."/>
            <person name="Engstrom E.M."/>
            <person name="Estelle M."/>
            <person name="Feng L."/>
            <person name="Finet C."/>
            <person name="Floyd S.K."/>
            <person name="Frommer W.B."/>
            <person name="Fujita T."/>
            <person name="Gramzow L."/>
            <person name="Gutensohn M."/>
            <person name="Harholt J."/>
            <person name="Hattori M."/>
            <person name="Heyl A."/>
            <person name="Hirai T."/>
            <person name="Hiwatashi Y."/>
            <person name="Ishikawa M."/>
            <person name="Iwata M."/>
            <person name="Karol K.G."/>
            <person name="Koehler B."/>
            <person name="Kolukisaoglu U."/>
            <person name="Kubo M."/>
            <person name="Kurata T."/>
            <person name="Lalonde S."/>
            <person name="Li K."/>
            <person name="Li Y."/>
            <person name="Litt A."/>
            <person name="Lyons E."/>
            <person name="Manning G."/>
            <person name="Maruyama T."/>
            <person name="Michael T.P."/>
            <person name="Mikami K."/>
            <person name="Miyazaki S."/>
            <person name="Morinaga S."/>
            <person name="Murata T."/>
            <person name="Mueller-Roeber B."/>
            <person name="Nelson D.R."/>
            <person name="Obara M."/>
            <person name="Oguri Y."/>
            <person name="Olmstead R.G."/>
            <person name="Onodera N."/>
            <person name="Petersen B.L."/>
            <person name="Pils B."/>
            <person name="Prigge M."/>
            <person name="Rensing S.A."/>
            <person name="Riano-Pachon D.M."/>
            <person name="Roberts A.W."/>
            <person name="Sato Y."/>
            <person name="Scheller H.V."/>
            <person name="Schulz B."/>
            <person name="Schulz C."/>
            <person name="Shakirov E.V."/>
            <person name="Shibagaki N."/>
            <person name="Shinohara N."/>
            <person name="Shippen D.E."/>
            <person name="Soerensen I."/>
            <person name="Sotooka R."/>
            <person name="Sugimoto N."/>
            <person name="Sugita M."/>
            <person name="Sumikawa N."/>
            <person name="Tanurdzic M."/>
            <person name="Theissen G."/>
            <person name="Ulvskov P."/>
            <person name="Wakazuki S."/>
            <person name="Weng J.K."/>
            <person name="Willats W.W."/>
            <person name="Wipf D."/>
            <person name="Wolf P.G."/>
            <person name="Yang L."/>
            <person name="Zimmer A.D."/>
            <person name="Zhu Q."/>
            <person name="Mitros T."/>
            <person name="Hellsten U."/>
            <person name="Loque D."/>
            <person name="Otillar R."/>
            <person name="Salamov A."/>
            <person name="Schmutz J."/>
            <person name="Shapiro H."/>
            <person name="Lindquist E."/>
            <person name="Lucas S."/>
            <person name="Rokhsar D."/>
            <person name="Grigoriev I.V."/>
        </authorList>
    </citation>
    <scope>NUCLEOTIDE SEQUENCE [LARGE SCALE GENOMIC DNA]</scope>
</reference>
<dbReference type="Gene3D" id="3.20.20.100">
    <property type="entry name" value="NADP-dependent oxidoreductase domain"/>
    <property type="match status" value="2"/>
</dbReference>
<dbReference type="AlphaFoldDB" id="D8SLG5"/>
<feature type="compositionally biased region" description="Polar residues" evidence="2">
    <location>
        <begin position="12"/>
        <end position="22"/>
    </location>
</feature>